<sequence length="121" mass="13670">MDDQELARLHPRYRTPCEQWLRAEGRYCGQIPTRRYDQGYKCRQHTPSALEGKPEPPPGYCAPGRCYCGRGTCPAFETYRQADTYADNPYAWQVDAEAIASGKRRSSPTAYASARASLTKT</sequence>
<dbReference type="EMBL" id="JACJII010000001">
    <property type="protein sequence ID" value="MBA9005993.1"/>
    <property type="molecule type" value="Genomic_DNA"/>
</dbReference>
<dbReference type="Proteomes" id="UP000539313">
    <property type="component" value="Unassembled WGS sequence"/>
</dbReference>
<protein>
    <submittedName>
        <fullName evidence="2">Uncharacterized protein</fullName>
    </submittedName>
</protein>
<evidence type="ECO:0000313" key="2">
    <source>
        <dbReference type="EMBL" id="MBA9005993.1"/>
    </source>
</evidence>
<evidence type="ECO:0000313" key="3">
    <source>
        <dbReference type="Proteomes" id="UP000539313"/>
    </source>
</evidence>
<feature type="region of interest" description="Disordered" evidence="1">
    <location>
        <begin position="101"/>
        <end position="121"/>
    </location>
</feature>
<name>A0A7W3N1T3_9ACTN</name>
<dbReference type="RefSeq" id="WP_182707041.1">
    <property type="nucleotide sequence ID" value="NZ_JACJII010000001.1"/>
</dbReference>
<evidence type="ECO:0000256" key="1">
    <source>
        <dbReference type="SAM" id="MobiDB-lite"/>
    </source>
</evidence>
<dbReference type="AlphaFoldDB" id="A0A7W3N1T3"/>
<organism evidence="2 3">
    <name type="scientific">Thermomonospora cellulosilytica</name>
    <dbReference type="NCBI Taxonomy" id="1411118"/>
    <lineage>
        <taxon>Bacteria</taxon>
        <taxon>Bacillati</taxon>
        <taxon>Actinomycetota</taxon>
        <taxon>Actinomycetes</taxon>
        <taxon>Streptosporangiales</taxon>
        <taxon>Thermomonosporaceae</taxon>
        <taxon>Thermomonospora</taxon>
    </lineage>
</organism>
<proteinExistence type="predicted"/>
<comment type="caution">
    <text evidence="2">The sequence shown here is derived from an EMBL/GenBank/DDBJ whole genome shotgun (WGS) entry which is preliminary data.</text>
</comment>
<gene>
    <name evidence="2" type="ORF">HNR21_004875</name>
</gene>
<reference evidence="2 3" key="1">
    <citation type="submission" date="2020-08" db="EMBL/GenBank/DDBJ databases">
        <title>Sequencing the genomes of 1000 actinobacteria strains.</title>
        <authorList>
            <person name="Klenk H.-P."/>
        </authorList>
    </citation>
    <scope>NUCLEOTIDE SEQUENCE [LARGE SCALE GENOMIC DNA]</scope>
    <source>
        <strain evidence="2 3">DSM 45823</strain>
    </source>
</reference>
<keyword evidence="3" id="KW-1185">Reference proteome</keyword>
<accession>A0A7W3N1T3</accession>